<accession>A0AAD5GG85</accession>
<dbReference type="AlphaFoldDB" id="A0AAD5GG85"/>
<comment type="caution">
    <text evidence="1">The sequence shown here is derived from an EMBL/GenBank/DDBJ whole genome shotgun (WGS) entry which is preliminary data.</text>
</comment>
<organism evidence="1 2">
    <name type="scientific">Ambrosia artemisiifolia</name>
    <name type="common">Common ragweed</name>
    <dbReference type="NCBI Taxonomy" id="4212"/>
    <lineage>
        <taxon>Eukaryota</taxon>
        <taxon>Viridiplantae</taxon>
        <taxon>Streptophyta</taxon>
        <taxon>Embryophyta</taxon>
        <taxon>Tracheophyta</taxon>
        <taxon>Spermatophyta</taxon>
        <taxon>Magnoliopsida</taxon>
        <taxon>eudicotyledons</taxon>
        <taxon>Gunneridae</taxon>
        <taxon>Pentapetalae</taxon>
        <taxon>asterids</taxon>
        <taxon>campanulids</taxon>
        <taxon>Asterales</taxon>
        <taxon>Asteraceae</taxon>
        <taxon>Asteroideae</taxon>
        <taxon>Heliantheae alliance</taxon>
        <taxon>Heliantheae</taxon>
        <taxon>Ambrosia</taxon>
    </lineage>
</organism>
<name>A0AAD5GG85_AMBAR</name>
<gene>
    <name evidence="1" type="ORF">M8C21_000860</name>
</gene>
<sequence>FHISYKPQIVSDLHVKSKVTTAPSLLLSPGVSPPSLFLGGLHMSLMSDWVIQASVADLQATVISKQGQLEELQGCQLRAQLLCVGIDQQFSFLSICGIRYKKLASCAAITCLVSHYPKGVSTLIYGDCMLFIIFALLSLRETKGMEFAGGANLASISTCNKGFYLFHLLPHFRHPKSSPREAQQGAA</sequence>
<reference evidence="1" key="1">
    <citation type="submission" date="2022-06" db="EMBL/GenBank/DDBJ databases">
        <title>Uncovering the hologenomic basis of an extraordinary plant invasion.</title>
        <authorList>
            <person name="Bieker V.C."/>
            <person name="Martin M.D."/>
            <person name="Gilbert T."/>
            <person name="Hodgins K."/>
            <person name="Battlay P."/>
            <person name="Petersen B."/>
            <person name="Wilson J."/>
        </authorList>
    </citation>
    <scope>NUCLEOTIDE SEQUENCE</scope>
    <source>
        <strain evidence="1">AA19_3_7</strain>
        <tissue evidence="1">Leaf</tissue>
    </source>
</reference>
<protein>
    <submittedName>
        <fullName evidence="1">Uncharacterized protein</fullName>
    </submittedName>
</protein>
<evidence type="ECO:0000313" key="1">
    <source>
        <dbReference type="EMBL" id="KAI7741400.1"/>
    </source>
</evidence>
<proteinExistence type="predicted"/>
<dbReference type="Proteomes" id="UP001206925">
    <property type="component" value="Unassembled WGS sequence"/>
</dbReference>
<dbReference type="EMBL" id="JAMZMK010008207">
    <property type="protein sequence ID" value="KAI7741400.1"/>
    <property type="molecule type" value="Genomic_DNA"/>
</dbReference>
<evidence type="ECO:0000313" key="2">
    <source>
        <dbReference type="Proteomes" id="UP001206925"/>
    </source>
</evidence>
<keyword evidence="2" id="KW-1185">Reference proteome</keyword>
<feature type="non-terminal residue" evidence="1">
    <location>
        <position position="1"/>
    </location>
</feature>